<dbReference type="AlphaFoldDB" id="A0A3N4IPT8"/>
<evidence type="ECO:0000256" key="1">
    <source>
        <dbReference type="ARBA" id="ARBA00004123"/>
    </source>
</evidence>
<accession>A0A3N4IPT8</accession>
<feature type="region of interest" description="Disordered" evidence="5">
    <location>
        <begin position="911"/>
        <end position="933"/>
    </location>
</feature>
<organism evidence="7 8">
    <name type="scientific">Ascobolus immersus RN42</name>
    <dbReference type="NCBI Taxonomy" id="1160509"/>
    <lineage>
        <taxon>Eukaryota</taxon>
        <taxon>Fungi</taxon>
        <taxon>Dikarya</taxon>
        <taxon>Ascomycota</taxon>
        <taxon>Pezizomycotina</taxon>
        <taxon>Pezizomycetes</taxon>
        <taxon>Pezizales</taxon>
        <taxon>Ascobolaceae</taxon>
        <taxon>Ascobolus</taxon>
    </lineage>
</organism>
<name>A0A3N4IPT8_ASCIM</name>
<proteinExistence type="predicted"/>
<gene>
    <name evidence="7" type="ORF">BJ508DRAFT_409888</name>
</gene>
<dbReference type="OrthoDB" id="431626at2759"/>
<evidence type="ECO:0000259" key="6">
    <source>
        <dbReference type="PROSITE" id="PS50166"/>
    </source>
</evidence>
<keyword evidence="3" id="KW-0653">Protein transport</keyword>
<dbReference type="Proteomes" id="UP000275078">
    <property type="component" value="Unassembled WGS sequence"/>
</dbReference>
<dbReference type="GO" id="GO:0006606">
    <property type="term" value="P:protein import into nucleus"/>
    <property type="evidence" value="ECO:0007669"/>
    <property type="project" value="TreeGrafter"/>
</dbReference>
<evidence type="ECO:0000256" key="4">
    <source>
        <dbReference type="ARBA" id="ARBA00023242"/>
    </source>
</evidence>
<keyword evidence="4" id="KW-0539">Nucleus</keyword>
<evidence type="ECO:0000313" key="8">
    <source>
        <dbReference type="Proteomes" id="UP000275078"/>
    </source>
</evidence>
<dbReference type="Pfam" id="PF25018">
    <property type="entry name" value="HEAT_IPO9_c"/>
    <property type="match status" value="1"/>
</dbReference>
<evidence type="ECO:0000256" key="2">
    <source>
        <dbReference type="ARBA" id="ARBA00022448"/>
    </source>
</evidence>
<comment type="subcellular location">
    <subcellularLocation>
        <location evidence="1">Nucleus</location>
    </subcellularLocation>
</comment>
<dbReference type="EMBL" id="ML119645">
    <property type="protein sequence ID" value="RPA87949.1"/>
    <property type="molecule type" value="Genomic_DNA"/>
</dbReference>
<dbReference type="PANTHER" id="PTHR10997">
    <property type="entry name" value="IMPORTIN-7, 8, 11"/>
    <property type="match status" value="1"/>
</dbReference>
<evidence type="ECO:0000313" key="7">
    <source>
        <dbReference type="EMBL" id="RPA87949.1"/>
    </source>
</evidence>
<dbReference type="InterPro" id="IPR056840">
    <property type="entry name" value="HEAT_IPO9_central"/>
</dbReference>
<dbReference type="InterPro" id="IPR001494">
    <property type="entry name" value="Importin-beta_N"/>
</dbReference>
<dbReference type="InterPro" id="IPR016024">
    <property type="entry name" value="ARM-type_fold"/>
</dbReference>
<feature type="domain" description="Importin N-terminal" evidence="6">
    <location>
        <begin position="21"/>
        <end position="94"/>
    </location>
</feature>
<dbReference type="PROSITE" id="PS50166">
    <property type="entry name" value="IMPORTIN_B_NT"/>
    <property type="match status" value="1"/>
</dbReference>
<dbReference type="Pfam" id="PF03810">
    <property type="entry name" value="IBN_N"/>
    <property type="match status" value="1"/>
</dbReference>
<feature type="compositionally biased region" description="Acidic residues" evidence="5">
    <location>
        <begin position="924"/>
        <end position="933"/>
    </location>
</feature>
<evidence type="ECO:0000256" key="3">
    <source>
        <dbReference type="ARBA" id="ARBA00022927"/>
    </source>
</evidence>
<evidence type="ECO:0000256" key="5">
    <source>
        <dbReference type="SAM" id="MobiDB-lite"/>
    </source>
</evidence>
<dbReference type="STRING" id="1160509.A0A3N4IPT8"/>
<reference evidence="7 8" key="1">
    <citation type="journal article" date="2018" name="Nat. Ecol. Evol.">
        <title>Pezizomycetes genomes reveal the molecular basis of ectomycorrhizal truffle lifestyle.</title>
        <authorList>
            <person name="Murat C."/>
            <person name="Payen T."/>
            <person name="Noel B."/>
            <person name="Kuo A."/>
            <person name="Morin E."/>
            <person name="Chen J."/>
            <person name="Kohler A."/>
            <person name="Krizsan K."/>
            <person name="Balestrini R."/>
            <person name="Da Silva C."/>
            <person name="Montanini B."/>
            <person name="Hainaut M."/>
            <person name="Levati E."/>
            <person name="Barry K.W."/>
            <person name="Belfiori B."/>
            <person name="Cichocki N."/>
            <person name="Clum A."/>
            <person name="Dockter R.B."/>
            <person name="Fauchery L."/>
            <person name="Guy J."/>
            <person name="Iotti M."/>
            <person name="Le Tacon F."/>
            <person name="Lindquist E.A."/>
            <person name="Lipzen A."/>
            <person name="Malagnac F."/>
            <person name="Mello A."/>
            <person name="Molinier V."/>
            <person name="Miyauchi S."/>
            <person name="Poulain J."/>
            <person name="Riccioni C."/>
            <person name="Rubini A."/>
            <person name="Sitrit Y."/>
            <person name="Splivallo R."/>
            <person name="Traeger S."/>
            <person name="Wang M."/>
            <person name="Zifcakova L."/>
            <person name="Wipf D."/>
            <person name="Zambonelli A."/>
            <person name="Paolocci F."/>
            <person name="Nowrousian M."/>
            <person name="Ottonello S."/>
            <person name="Baldrian P."/>
            <person name="Spatafora J.W."/>
            <person name="Henrissat B."/>
            <person name="Nagy L.G."/>
            <person name="Aury J.M."/>
            <person name="Wincker P."/>
            <person name="Grigoriev I.V."/>
            <person name="Bonfante P."/>
            <person name="Martin F.M."/>
        </authorList>
    </citation>
    <scope>NUCLEOTIDE SEQUENCE [LARGE SCALE GENOMIC DNA]</scope>
    <source>
        <strain evidence="7 8">RN42</strain>
    </source>
</reference>
<dbReference type="SMART" id="SM00913">
    <property type="entry name" value="IBN_N"/>
    <property type="match status" value="1"/>
</dbReference>
<dbReference type="Gene3D" id="1.25.10.10">
    <property type="entry name" value="Leucine-rich Repeat Variant"/>
    <property type="match status" value="1"/>
</dbReference>
<dbReference type="GO" id="GO:0005635">
    <property type="term" value="C:nuclear envelope"/>
    <property type="evidence" value="ECO:0007669"/>
    <property type="project" value="TreeGrafter"/>
</dbReference>
<protein>
    <submittedName>
        <fullName evidence="7">ARM repeat-containing protein</fullName>
    </submittedName>
</protein>
<keyword evidence="2" id="KW-0813">Transport</keyword>
<dbReference type="InterPro" id="IPR011989">
    <property type="entry name" value="ARM-like"/>
</dbReference>
<keyword evidence="8" id="KW-1185">Reference proteome</keyword>
<dbReference type="GO" id="GO:0005829">
    <property type="term" value="C:cytosol"/>
    <property type="evidence" value="ECO:0007669"/>
    <property type="project" value="TreeGrafter"/>
</dbReference>
<sequence length="1004" mass="111978">MEQQVLRLLEETQNPANVHTATAQIETLYTNDAFPIALVNIAVAQQVDNGLRQTALLALKNFIVQCWGEEFQGHYLSNELKTNVRASLMPLLAEPDRKLRVASAYAVSKIASFDFPEDWPGLVEDLLGMTGGDDNHVHGALRVLIEVVEDFTDEQFFSMAHKLVQMLSEIAVNENRNFNVRSLAISVFRASMDLVEMVKAKYPEDVKDFLTESLNTWVPFFTHILDLPLPDNKEDPALKGLITIKTQVLRTVVKVRALFGTIFSPYAPGLFASTWNALNTLKERYVREFVEDMEDGRLIDQDELPYSFDLLILEALDFVKACIKTKNIKDEVERGQGGSSPLDQLVYASILLSQITAEDAELWEIDLNVFLCEETAVTADYSPRNAAGDLMLELCQWRWLGPRTSRTLWGLTQHIFQSDNAVLQEAALYMWGTVLTEYCEEKNQIDADIVDGLYQCMVSGMQKQENIFLRARAYLSMGALIELVGPQLGDRFISALEQTIHAATQDSSPLVKMSCIKVLQRYLSSLPNDYTLKYQHQIINAVAAFLPIALEDGADDALESLVVMCETLHAIVGKNYAIALDPSLNVIDLLFSLVSNCVGNLQLTGLVQDTLQGIAEDLNGSFMPLCTKIMPILNAVIDQDPLDKPNQLTQFALETFTLLSQSAPSPLPDGYVALVVPRIARILVVSTDRDLLQRGCECLKEIVSHDPKQLLEWHDESQKSGLEVALIIIDRLLRPDVDDSSAKEVGGLAAEIVERLSDHLGPFLTELLRAVAERLASAQEPQFVLSLILVFARLAIKKTKDVVDFLANISIGNTNGLHVVLTKWLENSSYFNGYTEIRQNVMALGQLYLLDDARIKSIIVKGDLIITNSTRIVTRSQARNNPDQFTQIPVPLKIIKIFVQELGPGLEQKSLDSARAAGGRADTPESDDEWEDEVDFPGTKEELLALGGEISSRSSRRQDDATHAYLVEFFRNVAATNAGNFNELYNGLTGEEKYQLSLLNQTRF</sequence>
<dbReference type="PANTHER" id="PTHR10997:SF9">
    <property type="entry name" value="IMPORTIN-9"/>
    <property type="match status" value="1"/>
</dbReference>
<dbReference type="GO" id="GO:0031267">
    <property type="term" value="F:small GTPase binding"/>
    <property type="evidence" value="ECO:0007669"/>
    <property type="project" value="InterPro"/>
</dbReference>
<dbReference type="SUPFAM" id="SSF48371">
    <property type="entry name" value="ARM repeat"/>
    <property type="match status" value="1"/>
</dbReference>